<name>A0A942UT20_9FIRM</name>
<keyword evidence="2" id="KW-1185">Reference proteome</keyword>
<reference evidence="1" key="1">
    <citation type="submission" date="2019-12" db="EMBL/GenBank/DDBJ databases">
        <title>Clostridiaceae gen. nov. sp. nov., isolated from sediment in Xinjiang, China.</title>
        <authorList>
            <person name="Zhang R."/>
        </authorList>
    </citation>
    <scope>NUCLEOTIDE SEQUENCE</scope>
    <source>
        <strain evidence="1">D2Q-11</strain>
    </source>
</reference>
<comment type="caution">
    <text evidence="1">The sequence shown here is derived from an EMBL/GenBank/DDBJ whole genome shotgun (WGS) entry which is preliminary data.</text>
</comment>
<dbReference type="Proteomes" id="UP000724672">
    <property type="component" value="Unassembled WGS sequence"/>
</dbReference>
<dbReference type="AlphaFoldDB" id="A0A942UT20"/>
<dbReference type="EMBL" id="WSFT01000016">
    <property type="protein sequence ID" value="MBS4537435.1"/>
    <property type="molecule type" value="Genomic_DNA"/>
</dbReference>
<evidence type="ECO:0000313" key="1">
    <source>
        <dbReference type="EMBL" id="MBS4537435.1"/>
    </source>
</evidence>
<protein>
    <submittedName>
        <fullName evidence="1">Uncharacterized protein</fullName>
    </submittedName>
</protein>
<gene>
    <name evidence="1" type="ORF">GOQ27_03115</name>
</gene>
<sequence>MGNLEEDVIKILATSTFQKIANNDVIKIAQLNATVSLLIKKGIPFDIEFSPGTRRIATQAILTIYIKPTTQLTFIISFDEGGTGADI</sequence>
<accession>A0A942UT20</accession>
<proteinExistence type="predicted"/>
<evidence type="ECO:0000313" key="2">
    <source>
        <dbReference type="Proteomes" id="UP000724672"/>
    </source>
</evidence>
<organism evidence="1 2">
    <name type="scientific">Anaeromonas frigoriresistens</name>
    <dbReference type="NCBI Taxonomy" id="2683708"/>
    <lineage>
        <taxon>Bacteria</taxon>
        <taxon>Bacillati</taxon>
        <taxon>Bacillota</taxon>
        <taxon>Tissierellia</taxon>
        <taxon>Tissierellales</taxon>
        <taxon>Thermohalobacteraceae</taxon>
        <taxon>Anaeromonas</taxon>
    </lineage>
</organism>
<dbReference type="RefSeq" id="WP_203365364.1">
    <property type="nucleotide sequence ID" value="NZ_WSFT01000016.1"/>
</dbReference>